<accession>A0A3B4F8N3</accession>
<dbReference type="Ensembl" id="ENSPNYT00000006181.1">
    <property type="protein sequence ID" value="ENSPNYP00000006029.1"/>
    <property type="gene ID" value="ENSPNYG00000004653.1"/>
</dbReference>
<proteinExistence type="predicted"/>
<organism evidence="1">
    <name type="scientific">Pundamilia nyererei</name>
    <dbReference type="NCBI Taxonomy" id="303518"/>
    <lineage>
        <taxon>Eukaryota</taxon>
        <taxon>Metazoa</taxon>
        <taxon>Chordata</taxon>
        <taxon>Craniata</taxon>
        <taxon>Vertebrata</taxon>
        <taxon>Euteleostomi</taxon>
        <taxon>Actinopterygii</taxon>
        <taxon>Neopterygii</taxon>
        <taxon>Teleostei</taxon>
        <taxon>Neoteleostei</taxon>
        <taxon>Acanthomorphata</taxon>
        <taxon>Ovalentaria</taxon>
        <taxon>Cichlomorphae</taxon>
        <taxon>Cichliformes</taxon>
        <taxon>Cichlidae</taxon>
        <taxon>African cichlids</taxon>
        <taxon>Pseudocrenilabrinae</taxon>
        <taxon>Haplochromini</taxon>
        <taxon>Pundamilia</taxon>
    </lineage>
</organism>
<evidence type="ECO:0000313" key="1">
    <source>
        <dbReference type="Ensembl" id="ENSPNYP00000006029.1"/>
    </source>
</evidence>
<sequence>MPCSHPYFCFCFSGLLIHLNEQSAVCVSHLSGVPALRKAHPRTKLIGFLDTLAVVLSIVKLFMCDLYQLYANEEFLIGALLVQRSQMLLMRALPHTSAIVLIVLQVAHS</sequence>
<dbReference type="AlphaFoldDB" id="A0A3B4F8N3"/>
<protein>
    <submittedName>
        <fullName evidence="1">Uncharacterized protein</fullName>
    </submittedName>
</protein>
<reference evidence="1" key="1">
    <citation type="submission" date="2023-09" db="UniProtKB">
        <authorList>
            <consortium name="Ensembl"/>
        </authorList>
    </citation>
    <scope>IDENTIFICATION</scope>
</reference>
<name>A0A3B4F8N3_9CICH</name>